<dbReference type="InParanoid" id="A0A1Y2F0R7"/>
<evidence type="ECO:0000313" key="3">
    <source>
        <dbReference type="Proteomes" id="UP000193467"/>
    </source>
</evidence>
<dbReference type="Proteomes" id="UP000193467">
    <property type="component" value="Unassembled WGS sequence"/>
</dbReference>
<feature type="compositionally biased region" description="Gly residues" evidence="1">
    <location>
        <begin position="1"/>
        <end position="10"/>
    </location>
</feature>
<feature type="region of interest" description="Disordered" evidence="1">
    <location>
        <begin position="1"/>
        <end position="279"/>
    </location>
</feature>
<name>A0A1Y2F0R7_9BASI</name>
<dbReference type="AlphaFoldDB" id="A0A1Y2F0R7"/>
<dbReference type="EMBL" id="MCGR01000033">
    <property type="protein sequence ID" value="ORY76946.1"/>
    <property type="molecule type" value="Genomic_DNA"/>
</dbReference>
<organism evidence="2 3">
    <name type="scientific">Leucosporidium creatinivorum</name>
    <dbReference type="NCBI Taxonomy" id="106004"/>
    <lineage>
        <taxon>Eukaryota</taxon>
        <taxon>Fungi</taxon>
        <taxon>Dikarya</taxon>
        <taxon>Basidiomycota</taxon>
        <taxon>Pucciniomycotina</taxon>
        <taxon>Microbotryomycetes</taxon>
        <taxon>Leucosporidiales</taxon>
        <taxon>Leucosporidium</taxon>
    </lineage>
</organism>
<comment type="caution">
    <text evidence="2">The sequence shown here is derived from an EMBL/GenBank/DDBJ whole genome shotgun (WGS) entry which is preliminary data.</text>
</comment>
<sequence>MPRWLPGGGPRSRVASPCRSTQDAPSTSHTPSSVPNQHPLESLNLNTDLWPSFSPPSTTNSAAAPPWTLSLGLPSSPSGGLSPPPRARRASARSLGIRGSTTPSGGTPGGGGHPLRRVRSLESSSASSTGRESSAGSGSGAVAARGGGEQFVWRPRAREVDEDESSDQISSPGTFGGEGDRRRGGGGGESISTASARTGTGGSRSSGSVMPRSLLSASEERMTRGSTSREWSEWGSSPRTGGGMSLGPPPPRSRERMRERERRDVSGGTTGTGRTFDERSWEFKVAEAIFLSSPARTPSSSSISPSSNASPSTAASSTARLPNANAQYPSSPAPSPLPRQ</sequence>
<feature type="region of interest" description="Disordered" evidence="1">
    <location>
        <begin position="293"/>
        <end position="340"/>
    </location>
</feature>
<feature type="compositionally biased region" description="Low complexity" evidence="1">
    <location>
        <begin position="92"/>
        <end position="105"/>
    </location>
</feature>
<feature type="compositionally biased region" description="Polar residues" evidence="1">
    <location>
        <begin position="224"/>
        <end position="239"/>
    </location>
</feature>
<evidence type="ECO:0000313" key="2">
    <source>
        <dbReference type="EMBL" id="ORY76946.1"/>
    </source>
</evidence>
<accession>A0A1Y2F0R7</accession>
<gene>
    <name evidence="2" type="ORF">BCR35DRAFT_119311</name>
</gene>
<proteinExistence type="predicted"/>
<feature type="compositionally biased region" description="Polar residues" evidence="1">
    <location>
        <begin position="18"/>
        <end position="36"/>
    </location>
</feature>
<keyword evidence="3" id="KW-1185">Reference proteome</keyword>
<feature type="compositionally biased region" description="Low complexity" evidence="1">
    <location>
        <begin position="293"/>
        <end position="319"/>
    </location>
</feature>
<reference evidence="2 3" key="1">
    <citation type="submission" date="2016-07" db="EMBL/GenBank/DDBJ databases">
        <title>Pervasive Adenine N6-methylation of Active Genes in Fungi.</title>
        <authorList>
            <consortium name="DOE Joint Genome Institute"/>
            <person name="Mondo S.J."/>
            <person name="Dannebaum R.O."/>
            <person name="Kuo R.C."/>
            <person name="Labutti K."/>
            <person name="Haridas S."/>
            <person name="Kuo A."/>
            <person name="Salamov A."/>
            <person name="Ahrendt S.R."/>
            <person name="Lipzen A."/>
            <person name="Sullivan W."/>
            <person name="Andreopoulos W.B."/>
            <person name="Clum A."/>
            <person name="Lindquist E."/>
            <person name="Daum C."/>
            <person name="Ramamoorthy G.K."/>
            <person name="Gryganskyi A."/>
            <person name="Culley D."/>
            <person name="Magnuson J.K."/>
            <person name="James T.Y."/>
            <person name="O'Malley M.A."/>
            <person name="Stajich J.E."/>
            <person name="Spatafora J.W."/>
            <person name="Visel A."/>
            <person name="Grigoriev I.V."/>
        </authorList>
    </citation>
    <scope>NUCLEOTIDE SEQUENCE [LARGE SCALE GENOMIC DNA]</scope>
    <source>
        <strain evidence="2 3">62-1032</strain>
    </source>
</reference>
<feature type="compositionally biased region" description="Low complexity" evidence="1">
    <location>
        <begin position="51"/>
        <end position="81"/>
    </location>
</feature>
<evidence type="ECO:0000256" key="1">
    <source>
        <dbReference type="SAM" id="MobiDB-lite"/>
    </source>
</evidence>
<protein>
    <submittedName>
        <fullName evidence="2">Uncharacterized protein</fullName>
    </submittedName>
</protein>
<feature type="compositionally biased region" description="Pro residues" evidence="1">
    <location>
        <begin position="331"/>
        <end position="340"/>
    </location>
</feature>
<feature type="compositionally biased region" description="Basic and acidic residues" evidence="1">
    <location>
        <begin position="252"/>
        <end position="265"/>
    </location>
</feature>
<feature type="compositionally biased region" description="Low complexity" evidence="1">
    <location>
        <begin position="121"/>
        <end position="144"/>
    </location>
</feature>